<reference evidence="3" key="1">
    <citation type="submission" date="2018-02" db="EMBL/GenBank/DDBJ databases">
        <authorList>
            <person name="Cohen D.B."/>
            <person name="Kent A.D."/>
        </authorList>
    </citation>
    <scope>NUCLEOTIDE SEQUENCE</scope>
</reference>
<organism evidence="3">
    <name type="scientific">Fagus sylvatica</name>
    <name type="common">Beechnut</name>
    <dbReference type="NCBI Taxonomy" id="28930"/>
    <lineage>
        <taxon>Eukaryota</taxon>
        <taxon>Viridiplantae</taxon>
        <taxon>Streptophyta</taxon>
        <taxon>Embryophyta</taxon>
        <taxon>Tracheophyta</taxon>
        <taxon>Spermatophyta</taxon>
        <taxon>Magnoliopsida</taxon>
        <taxon>eudicotyledons</taxon>
        <taxon>Gunneridae</taxon>
        <taxon>Pentapetalae</taxon>
        <taxon>rosids</taxon>
        <taxon>fabids</taxon>
        <taxon>Fagales</taxon>
        <taxon>Fagaceae</taxon>
        <taxon>Fagus</taxon>
    </lineage>
</organism>
<gene>
    <name evidence="3" type="ORF">FSB_LOCUS22043</name>
</gene>
<dbReference type="GO" id="GO:0010073">
    <property type="term" value="P:meristem maintenance"/>
    <property type="evidence" value="ECO:0007669"/>
    <property type="project" value="InterPro"/>
</dbReference>
<name>A0A2N9G4Q1_FAGSY</name>
<dbReference type="EMBL" id="OIVN01001455">
    <property type="protein sequence ID" value="SPC94161.1"/>
    <property type="molecule type" value="Genomic_DNA"/>
</dbReference>
<dbReference type="InterPro" id="IPR044824">
    <property type="entry name" value="MAIN-like"/>
</dbReference>
<dbReference type="PANTHER" id="PTHR46033">
    <property type="entry name" value="PROTEIN MAIN-LIKE 2"/>
    <property type="match status" value="1"/>
</dbReference>
<feature type="region of interest" description="Disordered" evidence="1">
    <location>
        <begin position="294"/>
        <end position="342"/>
    </location>
</feature>
<feature type="domain" description="Aminotransferase-like plant mobile" evidence="2">
    <location>
        <begin position="59"/>
        <end position="204"/>
    </location>
</feature>
<dbReference type="PANTHER" id="PTHR46033:SF8">
    <property type="entry name" value="PROTEIN MAINTENANCE OF MERISTEMS-LIKE"/>
    <property type="match status" value="1"/>
</dbReference>
<feature type="compositionally biased region" description="Polar residues" evidence="1">
    <location>
        <begin position="294"/>
        <end position="321"/>
    </location>
</feature>
<evidence type="ECO:0000259" key="2">
    <source>
        <dbReference type="Pfam" id="PF10536"/>
    </source>
</evidence>
<protein>
    <recommendedName>
        <fullName evidence="2">Aminotransferase-like plant mobile domain-containing protein</fullName>
    </recommendedName>
</protein>
<dbReference type="Pfam" id="PF10536">
    <property type="entry name" value="PMD"/>
    <property type="match status" value="1"/>
</dbReference>
<dbReference type="InterPro" id="IPR019557">
    <property type="entry name" value="AminoTfrase-like_pln_mobile"/>
</dbReference>
<evidence type="ECO:0000313" key="3">
    <source>
        <dbReference type="EMBL" id="SPC94161.1"/>
    </source>
</evidence>
<proteinExistence type="predicted"/>
<evidence type="ECO:0000256" key="1">
    <source>
        <dbReference type="SAM" id="MobiDB-lite"/>
    </source>
</evidence>
<dbReference type="AlphaFoldDB" id="A0A2N9G4Q1"/>
<accession>A0A2N9G4Q1</accession>
<sequence>MATTDVNTPARTLELRTRIRHHYIVTKLMEASGRMLEVMLATWNADECAFQVGDKLIPFTLYDVALILRLPMTGEPIDYNKAHGGRCLVETLLVTHFKTAWPEQTKLVTLLTKPSIKIPNKVRLYMAFVLSYFLFPTTNKKVSTNLLPLLDDIPKLGSYAWGKAVYEYLVCGLNRVVASKKAQKIRGNLQFKIWACEHLGIGAVRACSDAMGVTGICGTRSHEDLERTHGSLHTAILRHDGARPRNTTQTPSNQCQLQFQVERTEREALARHIKHLEDELNRVKGMLITVIESSPTVEQNQPPIQSQPPKDVEQNQLSIPTEKTPVMDLPNSPSKAVKRGKLAKKKAKAAMVDLASLPSKRRQERQTCQQ</sequence>